<sequence length="131" mass="14770">MSKTGLALWHQFLSDRDFSKLDELIAEDAVMHSPVVWTPQKGKKIVSMYLIAAGNIIANDHFQCVREVCEGNNAFLEFKTEIDGITVEGIDMITFNDEGKLQDIKVMVRPLKAVNIVHQKMGEFLMKMKGA</sequence>
<gene>
    <name evidence="2" type="ORF">ACFQ1M_03435</name>
</gene>
<keyword evidence="3" id="KW-1185">Reference proteome</keyword>
<name>A0ABW3CTZ6_9FLAO</name>
<dbReference type="RefSeq" id="WP_386403900.1">
    <property type="nucleotide sequence ID" value="NZ_JBHTJH010000004.1"/>
</dbReference>
<dbReference type="SUPFAM" id="SSF54427">
    <property type="entry name" value="NTF2-like"/>
    <property type="match status" value="1"/>
</dbReference>
<evidence type="ECO:0000313" key="3">
    <source>
        <dbReference type="Proteomes" id="UP001596978"/>
    </source>
</evidence>
<proteinExistence type="predicted"/>
<organism evidence="2 3">
    <name type="scientific">Sungkyunkwania multivorans</name>
    <dbReference type="NCBI Taxonomy" id="1173618"/>
    <lineage>
        <taxon>Bacteria</taxon>
        <taxon>Pseudomonadati</taxon>
        <taxon>Bacteroidota</taxon>
        <taxon>Flavobacteriia</taxon>
        <taxon>Flavobacteriales</taxon>
        <taxon>Flavobacteriaceae</taxon>
        <taxon>Sungkyunkwania</taxon>
    </lineage>
</organism>
<feature type="domain" description="SnoaL-like" evidence="1">
    <location>
        <begin position="9"/>
        <end position="101"/>
    </location>
</feature>
<dbReference type="EMBL" id="JBHTJH010000004">
    <property type="protein sequence ID" value="MFD0861246.1"/>
    <property type="molecule type" value="Genomic_DNA"/>
</dbReference>
<dbReference type="InterPro" id="IPR032710">
    <property type="entry name" value="NTF2-like_dom_sf"/>
</dbReference>
<evidence type="ECO:0000259" key="1">
    <source>
        <dbReference type="Pfam" id="PF12680"/>
    </source>
</evidence>
<dbReference type="Gene3D" id="3.10.450.50">
    <property type="match status" value="1"/>
</dbReference>
<reference evidence="3" key="1">
    <citation type="journal article" date="2019" name="Int. J. Syst. Evol. Microbiol.">
        <title>The Global Catalogue of Microorganisms (GCM) 10K type strain sequencing project: providing services to taxonomists for standard genome sequencing and annotation.</title>
        <authorList>
            <consortium name="The Broad Institute Genomics Platform"/>
            <consortium name="The Broad Institute Genome Sequencing Center for Infectious Disease"/>
            <person name="Wu L."/>
            <person name="Ma J."/>
        </authorList>
    </citation>
    <scope>NUCLEOTIDE SEQUENCE [LARGE SCALE GENOMIC DNA]</scope>
    <source>
        <strain evidence="3">CCUG 62952</strain>
    </source>
</reference>
<dbReference type="Pfam" id="PF12680">
    <property type="entry name" value="SnoaL_2"/>
    <property type="match status" value="1"/>
</dbReference>
<accession>A0ABW3CTZ6</accession>
<dbReference type="Proteomes" id="UP001596978">
    <property type="component" value="Unassembled WGS sequence"/>
</dbReference>
<comment type="caution">
    <text evidence="2">The sequence shown here is derived from an EMBL/GenBank/DDBJ whole genome shotgun (WGS) entry which is preliminary data.</text>
</comment>
<protein>
    <submittedName>
        <fullName evidence="2">Nuclear transport factor 2 family protein</fullName>
    </submittedName>
</protein>
<dbReference type="InterPro" id="IPR037401">
    <property type="entry name" value="SnoaL-like"/>
</dbReference>
<evidence type="ECO:0000313" key="2">
    <source>
        <dbReference type="EMBL" id="MFD0861246.1"/>
    </source>
</evidence>